<proteinExistence type="predicted"/>
<evidence type="ECO:0008006" key="3">
    <source>
        <dbReference type="Google" id="ProtNLM"/>
    </source>
</evidence>
<dbReference type="EMBL" id="BAAADD010000016">
    <property type="protein sequence ID" value="GAA0588643.1"/>
    <property type="molecule type" value="Genomic_DNA"/>
</dbReference>
<name>A0ABN1FDK7_9PROT</name>
<dbReference type="Proteomes" id="UP001499951">
    <property type="component" value="Unassembled WGS sequence"/>
</dbReference>
<keyword evidence="2" id="KW-1185">Reference proteome</keyword>
<sequence length="302" mass="33879">MGLFIEPPTDADRGYLNLWEAKSNGEMAIRAALEELWVKYEPYADAGFPSKFARHPDEHFWEMYLTVLLLDEGKKIRPRKDVLKAEREVGPDICVLEQGRKVWIECVTPGAGKEGHPDSVPELGGKRTLHAAPRRQVELRITSSLKQKRDQIRAAREKGIISAEDVSVVAFSGANFWAQSATGGIPHALSAVYPIGEEYMIVNGDTFEVIESKYALSTKIPRKGGPDIARTAFLSGEYPELGGLIWSRRTIGNFVGQGCDFVYAHNATAQTKLDAKWARWSREFLIHTTKDEYVLEELTQEK</sequence>
<accession>A0ABN1FDK7</accession>
<evidence type="ECO:0000313" key="1">
    <source>
        <dbReference type="EMBL" id="GAA0588643.1"/>
    </source>
</evidence>
<organism evidence="1 2">
    <name type="scientific">Rhizomicrobium electricum</name>
    <dbReference type="NCBI Taxonomy" id="480070"/>
    <lineage>
        <taxon>Bacteria</taxon>
        <taxon>Pseudomonadati</taxon>
        <taxon>Pseudomonadota</taxon>
        <taxon>Alphaproteobacteria</taxon>
        <taxon>Micropepsales</taxon>
        <taxon>Micropepsaceae</taxon>
        <taxon>Rhizomicrobium</taxon>
    </lineage>
</organism>
<protein>
    <recommendedName>
        <fullName evidence="3">Restriction endonuclease</fullName>
    </recommendedName>
</protein>
<reference evidence="1 2" key="1">
    <citation type="journal article" date="2019" name="Int. J. Syst. Evol. Microbiol.">
        <title>The Global Catalogue of Microorganisms (GCM) 10K type strain sequencing project: providing services to taxonomists for standard genome sequencing and annotation.</title>
        <authorList>
            <consortium name="The Broad Institute Genomics Platform"/>
            <consortium name="The Broad Institute Genome Sequencing Center for Infectious Disease"/>
            <person name="Wu L."/>
            <person name="Ma J."/>
        </authorList>
    </citation>
    <scope>NUCLEOTIDE SEQUENCE [LARGE SCALE GENOMIC DNA]</scope>
    <source>
        <strain evidence="1 2">JCM 15089</strain>
    </source>
</reference>
<comment type="caution">
    <text evidence="1">The sequence shown here is derived from an EMBL/GenBank/DDBJ whole genome shotgun (WGS) entry which is preliminary data.</text>
</comment>
<gene>
    <name evidence="1" type="ORF">GCM10008942_42000</name>
</gene>
<dbReference type="RefSeq" id="WP_166937521.1">
    <property type="nucleotide sequence ID" value="NZ_BAAADD010000016.1"/>
</dbReference>
<evidence type="ECO:0000313" key="2">
    <source>
        <dbReference type="Proteomes" id="UP001499951"/>
    </source>
</evidence>